<gene>
    <name evidence="1" type="ORF">SAMN06296241_2951</name>
</gene>
<evidence type="ECO:0000313" key="2">
    <source>
        <dbReference type="Proteomes" id="UP000219193"/>
    </source>
</evidence>
<reference evidence="2" key="1">
    <citation type="submission" date="2017-09" db="EMBL/GenBank/DDBJ databases">
        <authorList>
            <person name="Varghese N."/>
            <person name="Submissions S."/>
        </authorList>
    </citation>
    <scope>NUCLEOTIDE SEQUENCE [LARGE SCALE GENOMIC DNA]</scope>
    <source>
        <strain evidence="2">CGMCC 1.12641</strain>
    </source>
</reference>
<name>A0A285X8M7_9FLAO</name>
<dbReference type="Pfam" id="PF07396">
    <property type="entry name" value="Porin_O_P"/>
    <property type="match status" value="1"/>
</dbReference>
<dbReference type="SUPFAM" id="SSF56935">
    <property type="entry name" value="Porins"/>
    <property type="match status" value="1"/>
</dbReference>
<dbReference type="RefSeq" id="WP_097057133.1">
    <property type="nucleotide sequence ID" value="NZ_OCMF01000004.1"/>
</dbReference>
<sequence length="399" mass="44520">MSIRTGWVTVITLILSIQIYGQEITGNKFGKGLINIEAQDSSYSMKMGLRMQSLFTSDWGITEEDGFGDAESAFLIRRARLKFDGYAYSPKLKYKVQLGLANRDMSGASEFTRNTPRFILDAVVMWNFYENFELWVGQTKLPGNREQLISSGSLETVDRSLVNSNFNLGREMGLQLHHETNLGGDFLLKEAVSISQGEGRNITSANLGGHLYMGRLEFLPFGDFDSYSGGDLDREATPKLAVGVSYAYNNNAVQTESNAGDYMLTDTGFYQTDISTLFLDAMFKYQGFSLMGEYGHRSADDAFARNSDSSLTGDVVNIGDGFNLQAGYLFPNSIQVVGRYTTIDLDDSISQVVENQYTFAISKYIAKHKLKVQTDLSYTDMNLGLEDGLTYRLQLELQL</sequence>
<dbReference type="InterPro" id="IPR023614">
    <property type="entry name" value="Porin_dom_sf"/>
</dbReference>
<accession>A0A285X8M7</accession>
<proteinExistence type="predicted"/>
<dbReference type="EMBL" id="OCMF01000004">
    <property type="protein sequence ID" value="SOC81376.1"/>
    <property type="molecule type" value="Genomic_DNA"/>
</dbReference>
<dbReference type="Proteomes" id="UP000219193">
    <property type="component" value="Unassembled WGS sequence"/>
</dbReference>
<dbReference type="OrthoDB" id="5442696at2"/>
<evidence type="ECO:0000313" key="1">
    <source>
        <dbReference type="EMBL" id="SOC81376.1"/>
    </source>
</evidence>
<dbReference type="AlphaFoldDB" id="A0A285X8M7"/>
<organism evidence="1 2">
    <name type="scientific">Salinimicrobium sediminis</name>
    <dbReference type="NCBI Taxonomy" id="1343891"/>
    <lineage>
        <taxon>Bacteria</taxon>
        <taxon>Pseudomonadati</taxon>
        <taxon>Bacteroidota</taxon>
        <taxon>Flavobacteriia</taxon>
        <taxon>Flavobacteriales</taxon>
        <taxon>Flavobacteriaceae</taxon>
        <taxon>Salinimicrobium</taxon>
    </lineage>
</organism>
<protein>
    <submittedName>
        <fullName evidence="1">Phosphate-selective porin O and P</fullName>
    </submittedName>
</protein>
<dbReference type="Gene3D" id="2.40.160.10">
    <property type="entry name" value="Porin"/>
    <property type="match status" value="1"/>
</dbReference>
<keyword evidence="2" id="KW-1185">Reference proteome</keyword>
<dbReference type="InterPro" id="IPR010870">
    <property type="entry name" value="Porin_O/P"/>
</dbReference>